<feature type="compositionally biased region" description="Low complexity" evidence="8">
    <location>
        <begin position="377"/>
        <end position="403"/>
    </location>
</feature>
<organism evidence="10 11">
    <name type="scientific">Dactylosporangium salmoneum</name>
    <dbReference type="NCBI Taxonomy" id="53361"/>
    <lineage>
        <taxon>Bacteria</taxon>
        <taxon>Bacillati</taxon>
        <taxon>Actinomycetota</taxon>
        <taxon>Actinomycetes</taxon>
        <taxon>Micromonosporales</taxon>
        <taxon>Micromonosporaceae</taxon>
        <taxon>Dactylosporangium</taxon>
    </lineage>
</organism>
<dbReference type="CDD" id="cd14014">
    <property type="entry name" value="STKc_PknB_like"/>
    <property type="match status" value="1"/>
</dbReference>
<sequence>MEAGRLLGNRYLLVERLGEGGMSVVWRARDRVLGREVAVKVLGPRFATDADWRRRIRLEARAAARLSHPNITNVYDYGETDGHAPFVVMELLRGPTLAERLSGGPLPVAAALRIGAEVAAGLAAAHAEDLVHRDVKPANVMLTPDAAKLLDFGLVGVAGVPDLADPAELVLGTPAYLAPERLASDEVTPASDVYAFGVLLYRCLTGRLPWDSETTTQLVAAHMMQPPAPLPDLPGVPPGVRDLCMSCLAKQAGDRPAAAVVAARLAEAAGIVPRCSVLPPEPEPGAPEGPTELVARPVAASAHEPDRLEPDRPEPDRPEPGRRRVLAGFAVLAAIAALLVAVAVTRPSGLADAGRTGAGEVGIPYTPTPSAAPPSEAPSVTTPSPTATDPVGGRPDGNPAGQDDQGDQDDQGRGGPPAPATAGPSVSLPIEGGLIVAACAGRKAAVLQVLPVPGVRLVTADLGVHTNAHVQFDRAGERLRYTVSCPGGEAPSVTDG</sequence>
<evidence type="ECO:0000256" key="5">
    <source>
        <dbReference type="ARBA" id="ARBA00022777"/>
    </source>
</evidence>
<evidence type="ECO:0000256" key="7">
    <source>
        <dbReference type="PROSITE-ProRule" id="PRU10141"/>
    </source>
</evidence>
<reference evidence="11" key="1">
    <citation type="journal article" date="2019" name="Int. J. Syst. Evol. Microbiol.">
        <title>The Global Catalogue of Microorganisms (GCM) 10K type strain sequencing project: providing services to taxonomists for standard genome sequencing and annotation.</title>
        <authorList>
            <consortium name="The Broad Institute Genomics Platform"/>
            <consortium name="The Broad Institute Genome Sequencing Center for Infectious Disease"/>
            <person name="Wu L."/>
            <person name="Ma J."/>
        </authorList>
    </citation>
    <scope>NUCLEOTIDE SEQUENCE [LARGE SCALE GENOMIC DNA]</scope>
    <source>
        <strain evidence="11">JCM 3272</strain>
    </source>
</reference>
<evidence type="ECO:0000256" key="1">
    <source>
        <dbReference type="ARBA" id="ARBA00012513"/>
    </source>
</evidence>
<protein>
    <recommendedName>
        <fullName evidence="1">non-specific serine/threonine protein kinase</fullName>
        <ecNumber evidence="1">2.7.11.1</ecNumber>
    </recommendedName>
</protein>
<dbReference type="InterPro" id="IPR017441">
    <property type="entry name" value="Protein_kinase_ATP_BS"/>
</dbReference>
<feature type="region of interest" description="Disordered" evidence="8">
    <location>
        <begin position="350"/>
        <end position="426"/>
    </location>
</feature>
<dbReference type="EMBL" id="BAAARV010000004">
    <property type="protein sequence ID" value="GAA2328543.1"/>
    <property type="molecule type" value="Genomic_DNA"/>
</dbReference>
<gene>
    <name evidence="10" type="ORF">GCM10010170_005320</name>
</gene>
<dbReference type="InterPro" id="IPR008271">
    <property type="entry name" value="Ser/Thr_kinase_AS"/>
</dbReference>
<dbReference type="PROSITE" id="PS00108">
    <property type="entry name" value="PROTEIN_KINASE_ST"/>
    <property type="match status" value="1"/>
</dbReference>
<dbReference type="PROSITE" id="PS50011">
    <property type="entry name" value="PROTEIN_KINASE_DOM"/>
    <property type="match status" value="1"/>
</dbReference>
<dbReference type="PROSITE" id="PS00107">
    <property type="entry name" value="PROTEIN_KINASE_ATP"/>
    <property type="match status" value="1"/>
</dbReference>
<dbReference type="InterPro" id="IPR011009">
    <property type="entry name" value="Kinase-like_dom_sf"/>
</dbReference>
<evidence type="ECO:0000313" key="10">
    <source>
        <dbReference type="EMBL" id="GAA2328543.1"/>
    </source>
</evidence>
<evidence type="ECO:0000256" key="4">
    <source>
        <dbReference type="ARBA" id="ARBA00022741"/>
    </source>
</evidence>
<feature type="region of interest" description="Disordered" evidence="8">
    <location>
        <begin position="299"/>
        <end position="321"/>
    </location>
</feature>
<accession>A0ABP5SDM1</accession>
<dbReference type="SUPFAM" id="SSF56112">
    <property type="entry name" value="Protein kinase-like (PK-like)"/>
    <property type="match status" value="1"/>
</dbReference>
<feature type="domain" description="Protein kinase" evidence="9">
    <location>
        <begin position="11"/>
        <end position="271"/>
    </location>
</feature>
<feature type="compositionally biased region" description="Basic and acidic residues" evidence="8">
    <location>
        <begin position="303"/>
        <end position="321"/>
    </location>
</feature>
<evidence type="ECO:0000259" key="9">
    <source>
        <dbReference type="PROSITE" id="PS50011"/>
    </source>
</evidence>
<dbReference type="EC" id="2.7.11.1" evidence="1"/>
<keyword evidence="4 7" id="KW-0547">Nucleotide-binding</keyword>
<keyword evidence="11" id="KW-1185">Reference proteome</keyword>
<dbReference type="SMART" id="SM00220">
    <property type="entry name" value="S_TKc"/>
    <property type="match status" value="1"/>
</dbReference>
<keyword evidence="5" id="KW-0418">Kinase</keyword>
<dbReference type="PANTHER" id="PTHR43289:SF6">
    <property type="entry name" value="SERINE_THREONINE-PROTEIN KINASE NEKL-3"/>
    <property type="match status" value="1"/>
</dbReference>
<feature type="binding site" evidence="7">
    <location>
        <position position="40"/>
    </location>
    <ligand>
        <name>ATP</name>
        <dbReference type="ChEBI" id="CHEBI:30616"/>
    </ligand>
</feature>
<keyword evidence="6 7" id="KW-0067">ATP-binding</keyword>
<dbReference type="Proteomes" id="UP001501444">
    <property type="component" value="Unassembled WGS sequence"/>
</dbReference>
<comment type="caution">
    <text evidence="10">The sequence shown here is derived from an EMBL/GenBank/DDBJ whole genome shotgun (WGS) entry which is preliminary data.</text>
</comment>
<feature type="compositionally biased region" description="Pro residues" evidence="8">
    <location>
        <begin position="366"/>
        <end position="376"/>
    </location>
</feature>
<keyword evidence="2" id="KW-0723">Serine/threonine-protein kinase</keyword>
<name>A0ABP5SDM1_9ACTN</name>
<dbReference type="Gene3D" id="1.10.510.10">
    <property type="entry name" value="Transferase(Phosphotransferase) domain 1"/>
    <property type="match status" value="1"/>
</dbReference>
<evidence type="ECO:0000256" key="8">
    <source>
        <dbReference type="SAM" id="MobiDB-lite"/>
    </source>
</evidence>
<dbReference type="PANTHER" id="PTHR43289">
    <property type="entry name" value="MITOGEN-ACTIVATED PROTEIN KINASE KINASE KINASE 20-RELATED"/>
    <property type="match status" value="1"/>
</dbReference>
<dbReference type="RefSeq" id="WP_344610551.1">
    <property type="nucleotide sequence ID" value="NZ_BAAARV010000004.1"/>
</dbReference>
<keyword evidence="3" id="KW-0808">Transferase</keyword>
<dbReference type="InterPro" id="IPR000719">
    <property type="entry name" value="Prot_kinase_dom"/>
</dbReference>
<dbReference type="Pfam" id="PF00069">
    <property type="entry name" value="Pkinase"/>
    <property type="match status" value="1"/>
</dbReference>
<evidence type="ECO:0000256" key="3">
    <source>
        <dbReference type="ARBA" id="ARBA00022679"/>
    </source>
</evidence>
<dbReference type="Gene3D" id="3.30.200.20">
    <property type="entry name" value="Phosphorylase Kinase, domain 1"/>
    <property type="match status" value="1"/>
</dbReference>
<evidence type="ECO:0000256" key="2">
    <source>
        <dbReference type="ARBA" id="ARBA00022527"/>
    </source>
</evidence>
<proteinExistence type="predicted"/>
<evidence type="ECO:0000313" key="11">
    <source>
        <dbReference type="Proteomes" id="UP001501444"/>
    </source>
</evidence>
<evidence type="ECO:0000256" key="6">
    <source>
        <dbReference type="ARBA" id="ARBA00022840"/>
    </source>
</evidence>